<evidence type="ECO:0000313" key="2">
    <source>
        <dbReference type="EMBL" id="MDP9845698.1"/>
    </source>
</evidence>
<keyword evidence="3" id="KW-1185">Reference proteome</keyword>
<comment type="caution">
    <text evidence="2">The sequence shown here is derived from an EMBL/GenBank/DDBJ whole genome shotgun (WGS) entry which is preliminary data.</text>
</comment>
<proteinExistence type="predicted"/>
<name>A0ABT9QG06_9ACTN</name>
<dbReference type="RefSeq" id="WP_386379098.1">
    <property type="nucleotide sequence ID" value="NZ_JBHUCL010000172.1"/>
</dbReference>
<evidence type="ECO:0000313" key="3">
    <source>
        <dbReference type="Proteomes" id="UP001225356"/>
    </source>
</evidence>
<evidence type="ECO:0000259" key="1">
    <source>
        <dbReference type="Pfam" id="PF13521"/>
    </source>
</evidence>
<gene>
    <name evidence="2" type="ORF">J2853_004909</name>
</gene>
<dbReference type="Proteomes" id="UP001225356">
    <property type="component" value="Unassembled WGS sequence"/>
</dbReference>
<feature type="domain" description="NadR/Ttd14 AAA" evidence="1">
    <location>
        <begin position="3"/>
        <end position="169"/>
    </location>
</feature>
<protein>
    <submittedName>
        <fullName evidence="2">ATPase</fullName>
    </submittedName>
</protein>
<accession>A0ABT9QG06</accession>
<sequence length="182" mass="20063">MRRYVLTGAPGAGKTSILRLLEATGHSTVGEAATAVIASGQARGEAEPWTRASFIDDVVALQRRRQTQAVAAATTVQIYDRSPICTHALGVYLGYPVSSALSAEIDRITRERIYERQVFFVRNLGFCEPTAARRISFEDSLKFERVHEESYRAFGYELIDIPVGAPADRMAAVRSTISRPAR</sequence>
<dbReference type="SUPFAM" id="SSF52540">
    <property type="entry name" value="P-loop containing nucleoside triphosphate hydrolases"/>
    <property type="match status" value="1"/>
</dbReference>
<dbReference type="EMBL" id="JAUSQU010000001">
    <property type="protein sequence ID" value="MDP9845698.1"/>
    <property type="molecule type" value="Genomic_DNA"/>
</dbReference>
<dbReference type="InterPro" id="IPR027417">
    <property type="entry name" value="P-loop_NTPase"/>
</dbReference>
<dbReference type="Pfam" id="PF13521">
    <property type="entry name" value="AAA_28"/>
    <property type="match status" value="1"/>
</dbReference>
<dbReference type="InterPro" id="IPR038727">
    <property type="entry name" value="NadR/Ttd14_AAA_dom"/>
</dbReference>
<dbReference type="Gene3D" id="3.40.50.300">
    <property type="entry name" value="P-loop containing nucleotide triphosphate hydrolases"/>
    <property type="match status" value="1"/>
</dbReference>
<organism evidence="2 3">
    <name type="scientific">Streptosporangium lutulentum</name>
    <dbReference type="NCBI Taxonomy" id="1461250"/>
    <lineage>
        <taxon>Bacteria</taxon>
        <taxon>Bacillati</taxon>
        <taxon>Actinomycetota</taxon>
        <taxon>Actinomycetes</taxon>
        <taxon>Streptosporangiales</taxon>
        <taxon>Streptosporangiaceae</taxon>
        <taxon>Streptosporangium</taxon>
    </lineage>
</organism>
<reference evidence="2 3" key="1">
    <citation type="submission" date="2023-07" db="EMBL/GenBank/DDBJ databases">
        <title>Sequencing the genomes of 1000 actinobacteria strains.</title>
        <authorList>
            <person name="Klenk H.-P."/>
        </authorList>
    </citation>
    <scope>NUCLEOTIDE SEQUENCE [LARGE SCALE GENOMIC DNA]</scope>
    <source>
        <strain evidence="2 3">DSM 46740</strain>
    </source>
</reference>